<comment type="caution">
    <text evidence="1">The sequence shown here is derived from an EMBL/GenBank/DDBJ whole genome shotgun (WGS) entry which is preliminary data.</text>
</comment>
<dbReference type="EMBL" id="LAZR01029683">
    <property type="protein sequence ID" value="KKL58835.1"/>
    <property type="molecule type" value="Genomic_DNA"/>
</dbReference>
<sequence length="86" mass="9993">MLGLGKEKIKKINDWQNCKFVHLLTCGNNSNHKSLKPVEINNTVILVCENCDYKQTNIPDIIFKNNFAKKSQIMEHLYRKDKNANT</sequence>
<name>A0A0F9FNG9_9ZZZZ</name>
<evidence type="ECO:0000313" key="1">
    <source>
        <dbReference type="EMBL" id="KKL58835.1"/>
    </source>
</evidence>
<reference evidence="1" key="1">
    <citation type="journal article" date="2015" name="Nature">
        <title>Complex archaea that bridge the gap between prokaryotes and eukaryotes.</title>
        <authorList>
            <person name="Spang A."/>
            <person name="Saw J.H."/>
            <person name="Jorgensen S.L."/>
            <person name="Zaremba-Niedzwiedzka K."/>
            <person name="Martijn J."/>
            <person name="Lind A.E."/>
            <person name="van Eijk R."/>
            <person name="Schleper C."/>
            <person name="Guy L."/>
            <person name="Ettema T.J."/>
        </authorList>
    </citation>
    <scope>NUCLEOTIDE SEQUENCE</scope>
</reference>
<proteinExistence type="predicted"/>
<dbReference type="AlphaFoldDB" id="A0A0F9FNG9"/>
<organism evidence="1">
    <name type="scientific">marine sediment metagenome</name>
    <dbReference type="NCBI Taxonomy" id="412755"/>
    <lineage>
        <taxon>unclassified sequences</taxon>
        <taxon>metagenomes</taxon>
        <taxon>ecological metagenomes</taxon>
    </lineage>
</organism>
<protein>
    <submittedName>
        <fullName evidence="1">Uncharacterized protein</fullName>
    </submittedName>
</protein>
<accession>A0A0F9FNG9</accession>
<gene>
    <name evidence="1" type="ORF">LCGC14_2221350</name>
</gene>